<dbReference type="OrthoDB" id="674604at2759"/>
<dbReference type="InterPro" id="IPR015943">
    <property type="entry name" value="WD40/YVTN_repeat-like_dom_sf"/>
</dbReference>
<dbReference type="InterPro" id="IPR020472">
    <property type="entry name" value="WD40_PAC1"/>
</dbReference>
<dbReference type="PANTHER" id="PTHR22847:SF637">
    <property type="entry name" value="WD REPEAT DOMAIN 5B"/>
    <property type="match status" value="1"/>
</dbReference>
<dbReference type="PANTHER" id="PTHR22847">
    <property type="entry name" value="WD40 REPEAT PROTEIN"/>
    <property type="match status" value="1"/>
</dbReference>
<evidence type="ECO:0000256" key="2">
    <source>
        <dbReference type="ARBA" id="ARBA00022737"/>
    </source>
</evidence>
<sequence length="198" mass="22345">IWDSHTGQPVGQPLHGHTDRVWSVAYSPDSRHIVSGSYDKTIRIWDSQTGQPPVGHPLQGHTHWVTSVAYSPDSRHIVSGSFDKTVRIWESQTGQPVNQPLQGHTDAVWSSDLVKQDVSYVHSPPNYLCDIDSEGWLYSSQSPSDLILWLPHPLKDPFQHDVRQVLTIPPDAENSAIKVDWCNFAFGEKWTDTWADIC</sequence>
<feature type="non-terminal residue" evidence="4">
    <location>
        <position position="1"/>
    </location>
</feature>
<reference evidence="4 5" key="1">
    <citation type="journal article" date="2019" name="Nat. Ecol. Evol.">
        <title>Megaphylogeny resolves global patterns of mushroom evolution.</title>
        <authorList>
            <person name="Varga T."/>
            <person name="Krizsan K."/>
            <person name="Foldi C."/>
            <person name="Dima B."/>
            <person name="Sanchez-Garcia M."/>
            <person name="Sanchez-Ramirez S."/>
            <person name="Szollosi G.J."/>
            <person name="Szarkandi J.G."/>
            <person name="Papp V."/>
            <person name="Albert L."/>
            <person name="Andreopoulos W."/>
            <person name="Angelini C."/>
            <person name="Antonin V."/>
            <person name="Barry K.W."/>
            <person name="Bougher N.L."/>
            <person name="Buchanan P."/>
            <person name="Buyck B."/>
            <person name="Bense V."/>
            <person name="Catcheside P."/>
            <person name="Chovatia M."/>
            <person name="Cooper J."/>
            <person name="Damon W."/>
            <person name="Desjardin D."/>
            <person name="Finy P."/>
            <person name="Geml J."/>
            <person name="Haridas S."/>
            <person name="Hughes K."/>
            <person name="Justo A."/>
            <person name="Karasinski D."/>
            <person name="Kautmanova I."/>
            <person name="Kiss B."/>
            <person name="Kocsube S."/>
            <person name="Kotiranta H."/>
            <person name="LaButti K.M."/>
            <person name="Lechner B.E."/>
            <person name="Liimatainen K."/>
            <person name="Lipzen A."/>
            <person name="Lukacs Z."/>
            <person name="Mihaltcheva S."/>
            <person name="Morgado L.N."/>
            <person name="Niskanen T."/>
            <person name="Noordeloos M.E."/>
            <person name="Ohm R.A."/>
            <person name="Ortiz-Santana B."/>
            <person name="Ovrebo C."/>
            <person name="Racz N."/>
            <person name="Riley R."/>
            <person name="Savchenko A."/>
            <person name="Shiryaev A."/>
            <person name="Soop K."/>
            <person name="Spirin V."/>
            <person name="Szebenyi C."/>
            <person name="Tomsovsky M."/>
            <person name="Tulloss R.E."/>
            <person name="Uehling J."/>
            <person name="Grigoriev I.V."/>
            <person name="Vagvolgyi C."/>
            <person name="Papp T."/>
            <person name="Martin F.M."/>
            <person name="Miettinen O."/>
            <person name="Hibbett D.S."/>
            <person name="Nagy L.G."/>
        </authorList>
    </citation>
    <scope>NUCLEOTIDE SEQUENCE [LARGE SCALE GENOMIC DNA]</scope>
    <source>
        <strain evidence="4 5">CBS 962.96</strain>
    </source>
</reference>
<protein>
    <submittedName>
        <fullName evidence="4">WD40 repeat-like protein</fullName>
    </submittedName>
</protein>
<proteinExistence type="predicted"/>
<dbReference type="PRINTS" id="PR00320">
    <property type="entry name" value="GPROTEINBRPT"/>
</dbReference>
<organism evidence="4 5">
    <name type="scientific">Dendrothele bispora (strain CBS 962.96)</name>
    <dbReference type="NCBI Taxonomy" id="1314807"/>
    <lineage>
        <taxon>Eukaryota</taxon>
        <taxon>Fungi</taxon>
        <taxon>Dikarya</taxon>
        <taxon>Basidiomycota</taxon>
        <taxon>Agaricomycotina</taxon>
        <taxon>Agaricomycetes</taxon>
        <taxon>Agaricomycetidae</taxon>
        <taxon>Agaricales</taxon>
        <taxon>Agaricales incertae sedis</taxon>
        <taxon>Dendrothele</taxon>
    </lineage>
</organism>
<keyword evidence="5" id="KW-1185">Reference proteome</keyword>
<accession>A0A4S8MV46</accession>
<name>A0A4S8MV46_DENBC</name>
<dbReference type="AlphaFoldDB" id="A0A4S8MV46"/>
<evidence type="ECO:0000256" key="3">
    <source>
        <dbReference type="PROSITE-ProRule" id="PRU00221"/>
    </source>
</evidence>
<dbReference type="SMART" id="SM00320">
    <property type="entry name" value="WD40"/>
    <property type="match status" value="2"/>
</dbReference>
<evidence type="ECO:0000313" key="5">
    <source>
        <dbReference type="Proteomes" id="UP000297245"/>
    </source>
</evidence>
<dbReference type="Proteomes" id="UP000297245">
    <property type="component" value="Unassembled WGS sequence"/>
</dbReference>
<keyword evidence="2" id="KW-0677">Repeat</keyword>
<feature type="repeat" description="WD" evidence="3">
    <location>
        <begin position="14"/>
        <end position="51"/>
    </location>
</feature>
<dbReference type="SUPFAM" id="SSF50978">
    <property type="entry name" value="WD40 repeat-like"/>
    <property type="match status" value="1"/>
</dbReference>
<evidence type="ECO:0000313" key="4">
    <source>
        <dbReference type="EMBL" id="THV07150.1"/>
    </source>
</evidence>
<dbReference type="GO" id="GO:1990234">
    <property type="term" value="C:transferase complex"/>
    <property type="evidence" value="ECO:0007669"/>
    <property type="project" value="UniProtKB-ARBA"/>
</dbReference>
<dbReference type="InterPro" id="IPR001680">
    <property type="entry name" value="WD40_rpt"/>
</dbReference>
<dbReference type="PROSITE" id="PS50082">
    <property type="entry name" value="WD_REPEATS_2"/>
    <property type="match status" value="2"/>
</dbReference>
<dbReference type="PROSITE" id="PS00678">
    <property type="entry name" value="WD_REPEATS_1"/>
    <property type="match status" value="2"/>
</dbReference>
<dbReference type="InterPro" id="IPR019775">
    <property type="entry name" value="WD40_repeat_CS"/>
</dbReference>
<feature type="repeat" description="WD" evidence="3">
    <location>
        <begin position="58"/>
        <end position="99"/>
    </location>
</feature>
<keyword evidence="1 3" id="KW-0853">WD repeat</keyword>
<dbReference type="Pfam" id="PF00400">
    <property type="entry name" value="WD40"/>
    <property type="match status" value="2"/>
</dbReference>
<dbReference type="PROSITE" id="PS50294">
    <property type="entry name" value="WD_REPEATS_REGION"/>
    <property type="match status" value="2"/>
</dbReference>
<dbReference type="InterPro" id="IPR036322">
    <property type="entry name" value="WD40_repeat_dom_sf"/>
</dbReference>
<dbReference type="Gene3D" id="2.130.10.10">
    <property type="entry name" value="YVTN repeat-like/Quinoprotein amine dehydrogenase"/>
    <property type="match status" value="2"/>
</dbReference>
<gene>
    <name evidence="4" type="ORF">K435DRAFT_643972</name>
</gene>
<dbReference type="EMBL" id="ML179039">
    <property type="protein sequence ID" value="THV07150.1"/>
    <property type="molecule type" value="Genomic_DNA"/>
</dbReference>
<evidence type="ECO:0000256" key="1">
    <source>
        <dbReference type="ARBA" id="ARBA00022574"/>
    </source>
</evidence>